<dbReference type="EMBL" id="FOBB01000017">
    <property type="protein sequence ID" value="SEN93086.1"/>
    <property type="molecule type" value="Genomic_DNA"/>
</dbReference>
<name>A0A1H8KKJ3_9BACT</name>
<keyword evidence="2" id="KW-1185">Reference proteome</keyword>
<proteinExistence type="predicted"/>
<dbReference type="InterPro" id="IPR046155">
    <property type="entry name" value="DUF6157"/>
</dbReference>
<protein>
    <submittedName>
        <fullName evidence="1">Uncharacterized protein</fullName>
    </submittedName>
</protein>
<dbReference type="Proteomes" id="UP000198984">
    <property type="component" value="Unassembled WGS sequence"/>
</dbReference>
<accession>A0A1H8KKJ3</accession>
<evidence type="ECO:0000313" key="1">
    <source>
        <dbReference type="EMBL" id="SEN93086.1"/>
    </source>
</evidence>
<sequence length="136" mass="15603">MHTTNYINTFIEIADDSPITTAQIPPLKGENKTAANIQFEMIIDHPYKYTSDDVLFNVYAVKNNIHKSDLKEEREKFFSKGQPCMRASALTKRYGWGVHANEEGKIALYGADSDEYKKFVKDKKLQHVKAMRSKKA</sequence>
<evidence type="ECO:0000313" key="2">
    <source>
        <dbReference type="Proteomes" id="UP000198984"/>
    </source>
</evidence>
<reference evidence="1 2" key="1">
    <citation type="submission" date="2016-10" db="EMBL/GenBank/DDBJ databases">
        <authorList>
            <person name="de Groot N.N."/>
        </authorList>
    </citation>
    <scope>NUCLEOTIDE SEQUENCE [LARGE SCALE GENOMIC DNA]</scope>
    <source>
        <strain evidence="1 2">DSM 21039</strain>
    </source>
</reference>
<dbReference type="Pfam" id="PF19654">
    <property type="entry name" value="DUF6157"/>
    <property type="match status" value="1"/>
</dbReference>
<dbReference type="RefSeq" id="WP_089921383.1">
    <property type="nucleotide sequence ID" value="NZ_FOBB01000017.1"/>
</dbReference>
<dbReference type="STRING" id="573321.SAMN04488505_1175"/>
<gene>
    <name evidence="1" type="ORF">SAMN04488505_1175</name>
</gene>
<organism evidence="1 2">
    <name type="scientific">Chitinophaga rupis</name>
    <dbReference type="NCBI Taxonomy" id="573321"/>
    <lineage>
        <taxon>Bacteria</taxon>
        <taxon>Pseudomonadati</taxon>
        <taxon>Bacteroidota</taxon>
        <taxon>Chitinophagia</taxon>
        <taxon>Chitinophagales</taxon>
        <taxon>Chitinophagaceae</taxon>
        <taxon>Chitinophaga</taxon>
    </lineage>
</organism>
<dbReference type="AlphaFoldDB" id="A0A1H8KKJ3"/>
<dbReference type="OrthoDB" id="2361182at2"/>